<proteinExistence type="predicted"/>
<organism evidence="3 4">
    <name type="scientific">Methylobacterium jeotgali</name>
    <dbReference type="NCBI Taxonomy" id="381630"/>
    <lineage>
        <taxon>Bacteria</taxon>
        <taxon>Pseudomonadati</taxon>
        <taxon>Pseudomonadota</taxon>
        <taxon>Alphaproteobacteria</taxon>
        <taxon>Hyphomicrobiales</taxon>
        <taxon>Methylobacteriaceae</taxon>
        <taxon>Methylobacterium</taxon>
    </lineage>
</organism>
<evidence type="ECO:0000313" key="4">
    <source>
        <dbReference type="Proteomes" id="UP001055102"/>
    </source>
</evidence>
<evidence type="ECO:0000256" key="1">
    <source>
        <dbReference type="SAM" id="MobiDB-lite"/>
    </source>
</evidence>
<dbReference type="SUPFAM" id="SSF103088">
    <property type="entry name" value="OmpA-like"/>
    <property type="match status" value="1"/>
</dbReference>
<keyword evidence="4" id="KW-1185">Reference proteome</keyword>
<gene>
    <name evidence="3" type="ORF">AOPFMNJM_1604</name>
</gene>
<feature type="signal peptide" evidence="2">
    <location>
        <begin position="1"/>
        <end position="20"/>
    </location>
</feature>
<name>A0ABQ4SUY7_9HYPH</name>
<feature type="compositionally biased region" description="Low complexity" evidence="1">
    <location>
        <begin position="14"/>
        <end position="28"/>
    </location>
</feature>
<sequence length="114" mass="11688">MKLRLAAALPGLSLAAPASGAPAQEPAPRVVPTPEAQVSVPAGVTILVKSVTVGPDATVRTHLLRLKVAAARMSTRGLGEARPVAPNAQADGSDDPAGRQRNRRVEFLIGEAGR</sequence>
<dbReference type="Proteomes" id="UP001055102">
    <property type="component" value="Unassembled WGS sequence"/>
</dbReference>
<keyword evidence="2" id="KW-0732">Signal</keyword>
<dbReference type="RefSeq" id="WP_238274933.1">
    <property type="nucleotide sequence ID" value="NZ_BPQR01000026.1"/>
</dbReference>
<reference evidence="3" key="2">
    <citation type="submission" date="2021-08" db="EMBL/GenBank/DDBJ databases">
        <authorList>
            <person name="Tani A."/>
            <person name="Ola A."/>
            <person name="Ogura Y."/>
            <person name="Katsura K."/>
            <person name="Hayashi T."/>
        </authorList>
    </citation>
    <scope>NUCLEOTIDE SEQUENCE</scope>
    <source>
        <strain evidence="3">LMG 23639</strain>
    </source>
</reference>
<comment type="caution">
    <text evidence="3">The sequence shown here is derived from an EMBL/GenBank/DDBJ whole genome shotgun (WGS) entry which is preliminary data.</text>
</comment>
<reference evidence="3" key="1">
    <citation type="journal article" date="2021" name="Front. Microbiol.">
        <title>Comprehensive Comparative Genomics and Phenotyping of Methylobacterium Species.</title>
        <authorList>
            <person name="Alessa O."/>
            <person name="Ogura Y."/>
            <person name="Fujitani Y."/>
            <person name="Takami H."/>
            <person name="Hayashi T."/>
            <person name="Sahin N."/>
            <person name="Tani A."/>
        </authorList>
    </citation>
    <scope>NUCLEOTIDE SEQUENCE</scope>
    <source>
        <strain evidence="3">LMG 23639</strain>
    </source>
</reference>
<evidence type="ECO:0008006" key="5">
    <source>
        <dbReference type="Google" id="ProtNLM"/>
    </source>
</evidence>
<feature type="region of interest" description="Disordered" evidence="1">
    <location>
        <begin position="14"/>
        <end position="34"/>
    </location>
</feature>
<dbReference type="EMBL" id="BPQR01000026">
    <property type="protein sequence ID" value="GJE06289.1"/>
    <property type="molecule type" value="Genomic_DNA"/>
</dbReference>
<evidence type="ECO:0000313" key="3">
    <source>
        <dbReference type="EMBL" id="GJE06289.1"/>
    </source>
</evidence>
<feature type="chain" id="PRO_5047007923" description="OmpA-like domain-containing protein" evidence="2">
    <location>
        <begin position="21"/>
        <end position="114"/>
    </location>
</feature>
<dbReference type="InterPro" id="IPR036737">
    <property type="entry name" value="OmpA-like_sf"/>
</dbReference>
<dbReference type="Gene3D" id="3.30.1330.60">
    <property type="entry name" value="OmpA-like domain"/>
    <property type="match status" value="1"/>
</dbReference>
<accession>A0ABQ4SUY7</accession>
<protein>
    <recommendedName>
        <fullName evidence="5">OmpA-like domain-containing protein</fullName>
    </recommendedName>
</protein>
<evidence type="ECO:0000256" key="2">
    <source>
        <dbReference type="SAM" id="SignalP"/>
    </source>
</evidence>
<feature type="region of interest" description="Disordered" evidence="1">
    <location>
        <begin position="76"/>
        <end position="114"/>
    </location>
</feature>